<dbReference type="InterPro" id="IPR003593">
    <property type="entry name" value="AAA+_ATPase"/>
</dbReference>
<reference evidence="7 8" key="1">
    <citation type="submission" date="2018-03" db="EMBL/GenBank/DDBJ databases">
        <title>Genome sequencing of Melaminivora sp.</title>
        <authorList>
            <person name="Kim S.-J."/>
            <person name="Heo J."/>
            <person name="Ahn J.-H."/>
            <person name="Kwon S.-W."/>
        </authorList>
    </citation>
    <scope>NUCLEOTIDE SEQUENCE [LARGE SCALE GENOMIC DNA]</scope>
    <source>
        <strain evidence="7 8">SC2-9</strain>
    </source>
</reference>
<dbReference type="PANTHER" id="PTHR46743:SF2">
    <property type="entry name" value="TEICHOIC ACIDS EXPORT ATP-BINDING PROTEIN TAGH"/>
    <property type="match status" value="1"/>
</dbReference>
<accession>A0A2R3QAF0</accession>
<evidence type="ECO:0000256" key="5">
    <source>
        <dbReference type="ARBA" id="ARBA00022840"/>
    </source>
</evidence>
<keyword evidence="8" id="KW-1185">Reference proteome</keyword>
<dbReference type="Proteomes" id="UP000237925">
    <property type="component" value="Chromosome"/>
</dbReference>
<dbReference type="GO" id="GO:0005524">
    <property type="term" value="F:ATP binding"/>
    <property type="evidence" value="ECO:0007669"/>
    <property type="project" value="UniProtKB-KW"/>
</dbReference>
<proteinExistence type="inferred from homology"/>
<dbReference type="SMART" id="SM00382">
    <property type="entry name" value="AAA"/>
    <property type="match status" value="1"/>
</dbReference>
<dbReference type="InterPro" id="IPR027417">
    <property type="entry name" value="P-loop_NTPase"/>
</dbReference>
<keyword evidence="3" id="KW-1003">Cell membrane</keyword>
<dbReference type="PANTHER" id="PTHR46743">
    <property type="entry name" value="TEICHOIC ACIDS EXPORT ATP-BINDING PROTEIN TAGH"/>
    <property type="match status" value="1"/>
</dbReference>
<keyword evidence="3" id="KW-0472">Membrane</keyword>
<dbReference type="CDD" id="cd10147">
    <property type="entry name" value="Wzt_C-like"/>
    <property type="match status" value="1"/>
</dbReference>
<evidence type="ECO:0000256" key="2">
    <source>
        <dbReference type="ARBA" id="ARBA00022448"/>
    </source>
</evidence>
<comment type="similarity">
    <text evidence="1">Belongs to the ABC transporter superfamily.</text>
</comment>
<protein>
    <submittedName>
        <fullName evidence="7">ABC transporter ATP-binding protein</fullName>
    </submittedName>
</protein>
<dbReference type="EMBL" id="CP027667">
    <property type="protein sequence ID" value="AVO48763.1"/>
    <property type="molecule type" value="Genomic_DNA"/>
</dbReference>
<dbReference type="GO" id="GO:0140359">
    <property type="term" value="F:ABC-type transporter activity"/>
    <property type="evidence" value="ECO:0007669"/>
    <property type="project" value="InterPro"/>
</dbReference>
<dbReference type="OrthoDB" id="9778870at2"/>
<dbReference type="AlphaFoldDB" id="A0A2R3QAF0"/>
<evidence type="ECO:0000256" key="3">
    <source>
        <dbReference type="ARBA" id="ARBA00022475"/>
    </source>
</evidence>
<dbReference type="PROSITE" id="PS00211">
    <property type="entry name" value="ABC_TRANSPORTER_1"/>
    <property type="match status" value="1"/>
</dbReference>
<gene>
    <name evidence="7" type="ORF">C6568_05425</name>
</gene>
<dbReference type="GO" id="GO:0016020">
    <property type="term" value="C:membrane"/>
    <property type="evidence" value="ECO:0007669"/>
    <property type="project" value="InterPro"/>
</dbReference>
<dbReference type="KEGG" id="mela:C6568_05425"/>
<keyword evidence="4" id="KW-0547">Nucleotide-binding</keyword>
<dbReference type="Gene3D" id="2.70.50.60">
    <property type="entry name" value="abc- transporter (atp binding component) like domain"/>
    <property type="match status" value="1"/>
</dbReference>
<evidence type="ECO:0000256" key="4">
    <source>
        <dbReference type="ARBA" id="ARBA00022741"/>
    </source>
</evidence>
<evidence type="ECO:0000313" key="7">
    <source>
        <dbReference type="EMBL" id="AVO48763.1"/>
    </source>
</evidence>
<dbReference type="Pfam" id="PF14524">
    <property type="entry name" value="Wzt_C"/>
    <property type="match status" value="1"/>
</dbReference>
<dbReference type="InterPro" id="IPR017871">
    <property type="entry name" value="ABC_transporter-like_CS"/>
</dbReference>
<dbReference type="Pfam" id="PF00005">
    <property type="entry name" value="ABC_tran"/>
    <property type="match status" value="1"/>
</dbReference>
<dbReference type="Gene3D" id="3.40.50.300">
    <property type="entry name" value="P-loop containing nucleotide triphosphate hydrolases"/>
    <property type="match status" value="1"/>
</dbReference>
<evidence type="ECO:0000259" key="6">
    <source>
        <dbReference type="PROSITE" id="PS50893"/>
    </source>
</evidence>
<dbReference type="SUPFAM" id="SSF52540">
    <property type="entry name" value="P-loop containing nucleoside triphosphate hydrolases"/>
    <property type="match status" value="1"/>
</dbReference>
<sequence>MAVKSHTEESVVLRVTELGKEYKLYTSPRQRFQSLLTGRARHRSHWALRGVSFSLVRGQCIGVIGDNGAGKSTLLKLLAGTLRPSTGTIERVGRVTAILELGAGFHPDFSGRDNLYFGASLIGIDPEQMHRLEPEIIAFSELGEALDRPVKTYSSGMAVRLAFALVTAVQPDLLIIDEALAVGDQHFQKKCIERILAFRKNGCTILFCSHSPYHIRHLCDAALWLEGGQVERFGPTEEVLAGYDLHSRKREILADDDRASLSPQPASAVAADQIAPPAERGGAHIVSVEVANLHDEHDGQPRLLQSSDLVVTITARGRGAECPHIGFMIEQSQGVGITSLATHEDGAVPVQLADGTWRAVLTFPDLPLHSGSYVISAFLFDETGLAVYDQWFQFMHFRFIFPKPLPGLVRLPHHWS</sequence>
<keyword evidence="2" id="KW-0813">Transport</keyword>
<evidence type="ECO:0000313" key="8">
    <source>
        <dbReference type="Proteomes" id="UP000237925"/>
    </source>
</evidence>
<dbReference type="PROSITE" id="PS50893">
    <property type="entry name" value="ABC_TRANSPORTER_2"/>
    <property type="match status" value="1"/>
</dbReference>
<name>A0A2R3QAF0_9BURK</name>
<dbReference type="InterPro" id="IPR003439">
    <property type="entry name" value="ABC_transporter-like_ATP-bd"/>
</dbReference>
<evidence type="ECO:0000256" key="1">
    <source>
        <dbReference type="ARBA" id="ARBA00005417"/>
    </source>
</evidence>
<dbReference type="InterPro" id="IPR015860">
    <property type="entry name" value="ABC_transpr_TagH-like"/>
</dbReference>
<organism evidence="7 8">
    <name type="scientific">Melaminivora suipulveris</name>
    <dbReference type="NCBI Taxonomy" id="2109913"/>
    <lineage>
        <taxon>Bacteria</taxon>
        <taxon>Pseudomonadati</taxon>
        <taxon>Pseudomonadota</taxon>
        <taxon>Betaproteobacteria</taxon>
        <taxon>Burkholderiales</taxon>
        <taxon>Comamonadaceae</taxon>
        <taxon>Melaminivora</taxon>
    </lineage>
</organism>
<dbReference type="CDD" id="cd03220">
    <property type="entry name" value="ABC_KpsT_Wzt"/>
    <property type="match status" value="1"/>
</dbReference>
<feature type="domain" description="ABC transporter" evidence="6">
    <location>
        <begin position="30"/>
        <end position="252"/>
    </location>
</feature>
<dbReference type="InterPro" id="IPR029439">
    <property type="entry name" value="Wzt_C"/>
</dbReference>
<dbReference type="InterPro" id="IPR050683">
    <property type="entry name" value="Bact_Polysacc_Export_ATP-bd"/>
</dbReference>
<dbReference type="GO" id="GO:0016887">
    <property type="term" value="F:ATP hydrolysis activity"/>
    <property type="evidence" value="ECO:0007669"/>
    <property type="project" value="InterPro"/>
</dbReference>
<keyword evidence="5 7" id="KW-0067">ATP-binding</keyword>